<dbReference type="KEGG" id="mbak:MSBR3_0695"/>
<dbReference type="InterPro" id="IPR048454">
    <property type="entry name" value="YetF_N"/>
</dbReference>
<dbReference type="PATRIC" id="fig|1434107.4.peg.929"/>
<organism evidence="10 11">
    <name type="scientific">Methanosarcina barkeri 3</name>
    <dbReference type="NCBI Taxonomy" id="1434107"/>
    <lineage>
        <taxon>Archaea</taxon>
        <taxon>Methanobacteriati</taxon>
        <taxon>Methanobacteriota</taxon>
        <taxon>Stenosarchaea group</taxon>
        <taxon>Methanomicrobia</taxon>
        <taxon>Methanosarcinales</taxon>
        <taxon>Methanosarcinaceae</taxon>
        <taxon>Methanosarcina</taxon>
    </lineage>
</organism>
<dbReference type="GeneID" id="24788182"/>
<feature type="domain" description="YetF-like N-terminal transmembrane" evidence="9">
    <location>
        <begin position="19"/>
        <end position="85"/>
    </location>
</feature>
<feature type="domain" description="YetF C-terminal" evidence="8">
    <location>
        <begin position="89"/>
        <end position="161"/>
    </location>
</feature>
<proteinExistence type="inferred from homology"/>
<dbReference type="Gene3D" id="3.30.240.20">
    <property type="entry name" value="bsu07140 like domains"/>
    <property type="match status" value="1"/>
</dbReference>
<gene>
    <name evidence="10" type="ORF">MSBR3_0695</name>
</gene>
<reference evidence="10" key="1">
    <citation type="submission" date="2014-07" db="EMBL/GenBank/DDBJ databases">
        <title>Methanogenic archaea and the global carbon cycle.</title>
        <authorList>
            <person name="Henriksen J.R."/>
            <person name="Luke J."/>
            <person name="Reinhart S."/>
            <person name="Benedict M.N."/>
            <person name="Youngblut N.D."/>
            <person name="Metcalf M.E."/>
            <person name="Whitaker R.J."/>
            <person name="Metcalf W.W."/>
        </authorList>
    </citation>
    <scope>NUCLEOTIDE SEQUENCE [LARGE SCALE GENOMIC DNA]</scope>
    <source>
        <strain evidence="10">3</strain>
    </source>
</reference>
<dbReference type="Proteomes" id="UP000033066">
    <property type="component" value="Chromosome"/>
</dbReference>
<dbReference type="Pfam" id="PF04239">
    <property type="entry name" value="DUF421"/>
    <property type="match status" value="1"/>
</dbReference>
<dbReference type="InterPro" id="IPR023090">
    <property type="entry name" value="UPF0702_alpha/beta_dom_sf"/>
</dbReference>
<dbReference type="Pfam" id="PF20730">
    <property type="entry name" value="YetF_N"/>
    <property type="match status" value="1"/>
</dbReference>
<evidence type="ECO:0000256" key="4">
    <source>
        <dbReference type="ARBA" id="ARBA00022692"/>
    </source>
</evidence>
<dbReference type="OrthoDB" id="137005at2157"/>
<dbReference type="RefSeq" id="WP_048106559.1">
    <property type="nucleotide sequence ID" value="NZ_CP009517.1"/>
</dbReference>
<keyword evidence="11" id="KW-1185">Reference proteome</keyword>
<evidence type="ECO:0000256" key="1">
    <source>
        <dbReference type="ARBA" id="ARBA00004651"/>
    </source>
</evidence>
<feature type="transmembrane region" description="Helical" evidence="7">
    <location>
        <begin position="66"/>
        <end position="88"/>
    </location>
</feature>
<dbReference type="EMBL" id="CP009517">
    <property type="protein sequence ID" value="AKB81273.1"/>
    <property type="molecule type" value="Genomic_DNA"/>
</dbReference>
<dbReference type="InterPro" id="IPR007353">
    <property type="entry name" value="DUF421"/>
</dbReference>
<dbReference type="PANTHER" id="PTHR34582">
    <property type="entry name" value="UPF0702 TRANSMEMBRANE PROTEIN YCAP"/>
    <property type="match status" value="1"/>
</dbReference>
<evidence type="ECO:0000259" key="9">
    <source>
        <dbReference type="Pfam" id="PF20730"/>
    </source>
</evidence>
<sequence>MGLLFNSWSDLGRVLVLGVLGYISLVLLLRVSGNRTLSKLNAFDFIVTVALGSTFGSFILNKEISLVEGVTGFIVLIGMQHVVSWLTIRSTTIKRIVKSEPSLLYYNQEYLVDSMKRSRIVKSEIEQSVRNQGYATLENVEAVVLETDGSLSIISKSEKEKKKLDIVGLKV</sequence>
<comment type="subcellular location">
    <subcellularLocation>
        <location evidence="1">Cell membrane</location>
        <topology evidence="1">Multi-pass membrane protein</topology>
    </subcellularLocation>
</comment>
<comment type="similarity">
    <text evidence="2">Belongs to the UPF0702 family.</text>
</comment>
<name>A0A0E3SKV9_METBA</name>
<evidence type="ECO:0000256" key="7">
    <source>
        <dbReference type="SAM" id="Phobius"/>
    </source>
</evidence>
<protein>
    <recommendedName>
        <fullName evidence="12">Membrane protein yetF</fullName>
    </recommendedName>
</protein>
<keyword evidence="5 7" id="KW-1133">Transmembrane helix</keyword>
<evidence type="ECO:0000313" key="11">
    <source>
        <dbReference type="Proteomes" id="UP000033066"/>
    </source>
</evidence>
<evidence type="ECO:0000256" key="6">
    <source>
        <dbReference type="ARBA" id="ARBA00023136"/>
    </source>
</evidence>
<keyword evidence="4 7" id="KW-0812">Transmembrane</keyword>
<feature type="transmembrane region" description="Helical" evidence="7">
    <location>
        <begin position="12"/>
        <end position="29"/>
    </location>
</feature>
<evidence type="ECO:0000256" key="3">
    <source>
        <dbReference type="ARBA" id="ARBA00022475"/>
    </source>
</evidence>
<keyword evidence="3" id="KW-1003">Cell membrane</keyword>
<keyword evidence="6 7" id="KW-0472">Membrane</keyword>
<dbReference type="AlphaFoldDB" id="A0A0E3SKV9"/>
<evidence type="ECO:0000259" key="8">
    <source>
        <dbReference type="Pfam" id="PF04239"/>
    </source>
</evidence>
<dbReference type="GO" id="GO:0005886">
    <property type="term" value="C:plasma membrane"/>
    <property type="evidence" value="ECO:0007669"/>
    <property type="project" value="UniProtKB-SubCell"/>
</dbReference>
<dbReference type="HOGENOM" id="CLU_077149_3_3_2"/>
<evidence type="ECO:0000256" key="5">
    <source>
        <dbReference type="ARBA" id="ARBA00022989"/>
    </source>
</evidence>
<dbReference type="PANTHER" id="PTHR34582:SF6">
    <property type="entry name" value="UPF0702 TRANSMEMBRANE PROTEIN YCAP"/>
    <property type="match status" value="1"/>
</dbReference>
<dbReference type="STRING" id="1434107.MSBR3_0695"/>
<feature type="transmembrane region" description="Helical" evidence="7">
    <location>
        <begin position="41"/>
        <end position="60"/>
    </location>
</feature>
<evidence type="ECO:0000313" key="10">
    <source>
        <dbReference type="EMBL" id="AKB81273.1"/>
    </source>
</evidence>
<accession>A0A0E3SKV9</accession>
<evidence type="ECO:0008006" key="12">
    <source>
        <dbReference type="Google" id="ProtNLM"/>
    </source>
</evidence>
<evidence type="ECO:0000256" key="2">
    <source>
        <dbReference type="ARBA" id="ARBA00006448"/>
    </source>
</evidence>